<dbReference type="Pfam" id="PF00089">
    <property type="entry name" value="Trypsin"/>
    <property type="match status" value="1"/>
</dbReference>
<dbReference type="InterPro" id="IPR009003">
    <property type="entry name" value="Peptidase_S1_PA"/>
</dbReference>
<dbReference type="PROSITE" id="PS50240">
    <property type="entry name" value="TRYPSIN_DOM"/>
    <property type="match status" value="1"/>
</dbReference>
<dbReference type="EMBL" id="OB793216">
    <property type="protein sequence ID" value="CAD7426533.1"/>
    <property type="molecule type" value="Genomic_DNA"/>
</dbReference>
<dbReference type="GO" id="GO:0004252">
    <property type="term" value="F:serine-type endopeptidase activity"/>
    <property type="evidence" value="ECO:0007669"/>
    <property type="project" value="InterPro"/>
</dbReference>
<dbReference type="AlphaFoldDB" id="A0A7R9E359"/>
<reference evidence="2" key="1">
    <citation type="submission" date="2020-11" db="EMBL/GenBank/DDBJ databases">
        <authorList>
            <person name="Tran Van P."/>
        </authorList>
    </citation>
    <scope>NUCLEOTIDE SEQUENCE</scope>
</reference>
<dbReference type="InterPro" id="IPR043504">
    <property type="entry name" value="Peptidase_S1_PA_chymotrypsin"/>
</dbReference>
<dbReference type="PANTHER" id="PTHR24258:SF128">
    <property type="entry name" value="TEQUILA, ISOFORM G"/>
    <property type="match status" value="1"/>
</dbReference>
<dbReference type="SUPFAM" id="SSF50494">
    <property type="entry name" value="Trypsin-like serine proteases"/>
    <property type="match status" value="1"/>
</dbReference>
<evidence type="ECO:0000259" key="1">
    <source>
        <dbReference type="PROSITE" id="PS50240"/>
    </source>
</evidence>
<feature type="domain" description="Peptidase S1" evidence="1">
    <location>
        <begin position="1"/>
        <end position="177"/>
    </location>
</feature>
<accession>A0A7R9E359</accession>
<proteinExistence type="predicted"/>
<protein>
    <recommendedName>
        <fullName evidence="1">Peptidase S1 domain-containing protein</fullName>
    </recommendedName>
</protein>
<organism evidence="2">
    <name type="scientific">Timema monikensis</name>
    <dbReference type="NCBI Taxonomy" id="170555"/>
    <lineage>
        <taxon>Eukaryota</taxon>
        <taxon>Metazoa</taxon>
        <taxon>Ecdysozoa</taxon>
        <taxon>Arthropoda</taxon>
        <taxon>Hexapoda</taxon>
        <taxon>Insecta</taxon>
        <taxon>Pterygota</taxon>
        <taxon>Neoptera</taxon>
        <taxon>Polyneoptera</taxon>
        <taxon>Phasmatodea</taxon>
        <taxon>Timematodea</taxon>
        <taxon>Timematoidea</taxon>
        <taxon>Timematidae</taxon>
        <taxon>Timema</taxon>
    </lineage>
</organism>
<evidence type="ECO:0000313" key="2">
    <source>
        <dbReference type="EMBL" id="CAD7426533.1"/>
    </source>
</evidence>
<dbReference type="GO" id="GO:0006508">
    <property type="term" value="P:proteolysis"/>
    <property type="evidence" value="ECO:0007669"/>
    <property type="project" value="InterPro"/>
</dbReference>
<name>A0A7R9E359_9NEOP</name>
<gene>
    <name evidence="2" type="ORF">TMSB3V08_LOCUS3416</name>
</gene>
<dbReference type="Gene3D" id="2.40.10.10">
    <property type="entry name" value="Trypsin-like serine proteases"/>
    <property type="match status" value="1"/>
</dbReference>
<dbReference type="InterPro" id="IPR001254">
    <property type="entry name" value="Trypsin_dom"/>
</dbReference>
<sequence length="183" mass="19765">MTTKADDGTEQEINIDEIYFHEEFNRCVRLNNDIALIKLKSQGIRLGAGIQPICLPPSNLLYSPGLNCTISGWGSVKSAGSGWVGTGPRPCQGHVHRTIFSNKRIPTICSGVVLKEDAERTRLPVYSPEAAIALSSRIEVSWGSRGLLAKKGISAFCSGAEIEDRMSVEGSSPRSGWAVFSNT</sequence>
<dbReference type="PANTHER" id="PTHR24258">
    <property type="entry name" value="SERINE PROTEASE-RELATED"/>
    <property type="match status" value="1"/>
</dbReference>